<evidence type="ECO:0000259" key="2">
    <source>
        <dbReference type="SMART" id="SM00198"/>
    </source>
</evidence>
<dbReference type="FunFam" id="3.40.33.10:FF:000010">
    <property type="entry name" value="Predicted protein"/>
    <property type="match status" value="1"/>
</dbReference>
<dbReference type="SMART" id="SM00198">
    <property type="entry name" value="SCP"/>
    <property type="match status" value="1"/>
</dbReference>
<dbReference type="PRINTS" id="PR00838">
    <property type="entry name" value="V5ALLERGEN"/>
</dbReference>
<proteinExistence type="predicted"/>
<dbReference type="AlphaFoldDB" id="A0A914X3R0"/>
<evidence type="ECO:0000313" key="3">
    <source>
        <dbReference type="Proteomes" id="UP000887566"/>
    </source>
</evidence>
<dbReference type="Proteomes" id="UP000887566">
    <property type="component" value="Unplaced"/>
</dbReference>
<feature type="domain" description="SCP" evidence="2">
    <location>
        <begin position="47"/>
        <end position="183"/>
    </location>
</feature>
<dbReference type="InterPro" id="IPR035940">
    <property type="entry name" value="CAP_sf"/>
</dbReference>
<dbReference type="InterPro" id="IPR034113">
    <property type="entry name" value="SCP_GAPR1-like"/>
</dbReference>
<protein>
    <submittedName>
        <fullName evidence="4">SCP domain-containing protein</fullName>
    </submittedName>
</protein>
<dbReference type="Pfam" id="PF00188">
    <property type="entry name" value="CAP"/>
    <property type="match status" value="1"/>
</dbReference>
<dbReference type="CDD" id="cd05382">
    <property type="entry name" value="CAP_GAPR1-like"/>
    <property type="match status" value="1"/>
</dbReference>
<dbReference type="InterPro" id="IPR014044">
    <property type="entry name" value="CAP_dom"/>
</dbReference>
<evidence type="ECO:0000313" key="4">
    <source>
        <dbReference type="WBParaSite" id="PSAMB.scaffold6220size9936.g28134.t1"/>
    </source>
</evidence>
<feature type="region of interest" description="Disordered" evidence="1">
    <location>
        <begin position="200"/>
        <end position="223"/>
    </location>
</feature>
<keyword evidence="3" id="KW-1185">Reference proteome</keyword>
<dbReference type="InterPro" id="IPR002413">
    <property type="entry name" value="V5_allergen-like"/>
</dbReference>
<dbReference type="Gene3D" id="3.40.33.10">
    <property type="entry name" value="CAP"/>
    <property type="match status" value="1"/>
</dbReference>
<organism evidence="3 4">
    <name type="scientific">Plectus sambesii</name>
    <dbReference type="NCBI Taxonomy" id="2011161"/>
    <lineage>
        <taxon>Eukaryota</taxon>
        <taxon>Metazoa</taxon>
        <taxon>Ecdysozoa</taxon>
        <taxon>Nematoda</taxon>
        <taxon>Chromadorea</taxon>
        <taxon>Plectida</taxon>
        <taxon>Plectina</taxon>
        <taxon>Plectoidea</taxon>
        <taxon>Plectidae</taxon>
        <taxon>Plectus</taxon>
    </lineage>
</organism>
<dbReference type="WBParaSite" id="PSAMB.scaffold6220size9936.g28134.t1">
    <property type="protein sequence ID" value="PSAMB.scaffold6220size9936.g28134.t1"/>
    <property type="gene ID" value="PSAMB.scaffold6220size9936.g28134"/>
</dbReference>
<sequence length="241" mass="26665">MTGAPSSSCKSEDRKFDTALDQHMMKTITDVKYVKNRPKFIVFGDVNFQRECLDAHNALRQKYGCNPLTWSQELADLAHTWAEKLLVTGRILYPELTGIGDNIRLSTTVSEDHLPSGLEVVDFWGREADGFSFDAPKWQTNCQHFTQMVWRETEELGVARCWQSAKGVCAIVAFYRPGGNSNAPGEFRANVPSKSLSMLLEEGGGRPSSVPPPARQPAVAFSTIKRSTTTATVNFSSPSKS</sequence>
<dbReference type="SUPFAM" id="SSF55797">
    <property type="entry name" value="PR-1-like"/>
    <property type="match status" value="1"/>
</dbReference>
<dbReference type="InterPro" id="IPR001283">
    <property type="entry name" value="CRISP-related"/>
</dbReference>
<accession>A0A914X3R0</accession>
<reference evidence="4" key="1">
    <citation type="submission" date="2022-11" db="UniProtKB">
        <authorList>
            <consortium name="WormBaseParasite"/>
        </authorList>
    </citation>
    <scope>IDENTIFICATION</scope>
</reference>
<dbReference type="PANTHER" id="PTHR10334">
    <property type="entry name" value="CYSTEINE-RICH SECRETORY PROTEIN-RELATED"/>
    <property type="match status" value="1"/>
</dbReference>
<name>A0A914X3R0_9BILA</name>
<evidence type="ECO:0000256" key="1">
    <source>
        <dbReference type="SAM" id="MobiDB-lite"/>
    </source>
</evidence>
<dbReference type="PRINTS" id="PR00837">
    <property type="entry name" value="V5TPXLIKE"/>
</dbReference>